<comment type="caution">
    <text evidence="2">The sequence shown here is derived from an EMBL/GenBank/DDBJ whole genome shotgun (WGS) entry which is preliminary data.</text>
</comment>
<dbReference type="AlphaFoldDB" id="L8X154"/>
<feature type="compositionally biased region" description="Basic residues" evidence="1">
    <location>
        <begin position="45"/>
        <end position="54"/>
    </location>
</feature>
<organism evidence="2 3">
    <name type="scientific">Thanatephorus cucumeris (strain AG1-IA)</name>
    <name type="common">Rice sheath blight fungus</name>
    <name type="synonym">Rhizoctonia solani</name>
    <dbReference type="NCBI Taxonomy" id="983506"/>
    <lineage>
        <taxon>Eukaryota</taxon>
        <taxon>Fungi</taxon>
        <taxon>Dikarya</taxon>
        <taxon>Basidiomycota</taxon>
        <taxon>Agaricomycotina</taxon>
        <taxon>Agaricomycetes</taxon>
        <taxon>Cantharellales</taxon>
        <taxon>Ceratobasidiaceae</taxon>
        <taxon>Rhizoctonia</taxon>
        <taxon>Rhizoctonia solani AG-1</taxon>
    </lineage>
</organism>
<gene>
    <name evidence="2" type="ORF">AG1IA_03169</name>
</gene>
<evidence type="ECO:0000313" key="3">
    <source>
        <dbReference type="Proteomes" id="UP000011668"/>
    </source>
</evidence>
<accession>L8X154</accession>
<reference evidence="2 3" key="1">
    <citation type="journal article" date="2013" name="Nat. Commun.">
        <title>The evolution and pathogenic mechanisms of the rice sheath blight pathogen.</title>
        <authorList>
            <person name="Zheng A."/>
            <person name="Lin R."/>
            <person name="Xu L."/>
            <person name="Qin P."/>
            <person name="Tang C."/>
            <person name="Ai P."/>
            <person name="Zhang D."/>
            <person name="Liu Y."/>
            <person name="Sun Z."/>
            <person name="Feng H."/>
            <person name="Wang Y."/>
            <person name="Chen Y."/>
            <person name="Liang X."/>
            <person name="Fu R."/>
            <person name="Li Q."/>
            <person name="Zhang J."/>
            <person name="Yu X."/>
            <person name="Xie Z."/>
            <person name="Ding L."/>
            <person name="Guan P."/>
            <person name="Tang J."/>
            <person name="Liang Y."/>
            <person name="Wang S."/>
            <person name="Deng Q."/>
            <person name="Li S."/>
            <person name="Zhu J."/>
            <person name="Wang L."/>
            <person name="Liu H."/>
            <person name="Li P."/>
        </authorList>
    </citation>
    <scope>NUCLEOTIDE SEQUENCE [LARGE SCALE GENOMIC DNA]</scope>
    <source>
        <strain evidence="3">AG-1 IA</strain>
    </source>
</reference>
<feature type="region of interest" description="Disordered" evidence="1">
    <location>
        <begin position="1"/>
        <end position="54"/>
    </location>
</feature>
<dbReference type="EMBL" id="AFRT01000716">
    <property type="protein sequence ID" value="ELU42802.1"/>
    <property type="molecule type" value="Genomic_DNA"/>
</dbReference>
<dbReference type="Proteomes" id="UP000011668">
    <property type="component" value="Unassembled WGS sequence"/>
</dbReference>
<feature type="compositionally biased region" description="Basic and acidic residues" evidence="1">
    <location>
        <begin position="7"/>
        <end position="20"/>
    </location>
</feature>
<keyword evidence="3" id="KW-1185">Reference proteome</keyword>
<proteinExistence type="predicted"/>
<dbReference type="HOGENOM" id="CLU_2074734_0_0_1"/>
<protein>
    <submittedName>
        <fullName evidence="2">Uncharacterized protein</fullName>
    </submittedName>
</protein>
<name>L8X154_THACA</name>
<evidence type="ECO:0000256" key="1">
    <source>
        <dbReference type="SAM" id="MobiDB-lite"/>
    </source>
</evidence>
<evidence type="ECO:0000313" key="2">
    <source>
        <dbReference type="EMBL" id="ELU42802.1"/>
    </source>
</evidence>
<sequence>MSGYRRWRVEHGHCRGDDRRQGRRGTYARGRRRKGRKEECGGRGRAVRGGRHGWRRGERAHMGWQTQSNAAVSGVEVEHSGLGGSVGNGNGDGRWSLASAWLFPPVDRRPVVGTGFGT</sequence>